<dbReference type="WBParaSite" id="SVE_0772500.1">
    <property type="protein sequence ID" value="SVE_0772500.1"/>
    <property type="gene ID" value="SVE_0772500"/>
</dbReference>
<sequence>MINFFRIIFCSPSSILSNKQTLSYFVGVESCDIINDIHFYVAKYDVDVCVSYDRRTKEENDVLNYNFYENILEVERYVHIKSVKTVYFDFDCALDVLEDAETMPILEGLSKMQNLLAFKIHFCVMPESFDNSILVCVLNQNCNNIFPHVLHNT</sequence>
<organism evidence="1 2">
    <name type="scientific">Strongyloides venezuelensis</name>
    <name type="common">Threadworm</name>
    <dbReference type="NCBI Taxonomy" id="75913"/>
    <lineage>
        <taxon>Eukaryota</taxon>
        <taxon>Metazoa</taxon>
        <taxon>Ecdysozoa</taxon>
        <taxon>Nematoda</taxon>
        <taxon>Chromadorea</taxon>
        <taxon>Rhabditida</taxon>
        <taxon>Tylenchina</taxon>
        <taxon>Panagrolaimomorpha</taxon>
        <taxon>Strongyloidoidea</taxon>
        <taxon>Strongyloididae</taxon>
        <taxon>Strongyloides</taxon>
    </lineage>
</organism>
<keyword evidence="1" id="KW-1185">Reference proteome</keyword>
<evidence type="ECO:0000313" key="2">
    <source>
        <dbReference type="WBParaSite" id="SVE_0772500.1"/>
    </source>
</evidence>
<reference evidence="1" key="1">
    <citation type="submission" date="2014-07" db="EMBL/GenBank/DDBJ databases">
        <authorList>
            <person name="Martin A.A"/>
            <person name="De Silva N."/>
        </authorList>
    </citation>
    <scope>NUCLEOTIDE SEQUENCE</scope>
</reference>
<proteinExistence type="predicted"/>
<name>A0A0K0FFS9_STRVS</name>
<protein>
    <submittedName>
        <fullName evidence="2">Uncharacterized protein</fullName>
    </submittedName>
</protein>
<dbReference type="Proteomes" id="UP000035680">
    <property type="component" value="Unassembled WGS sequence"/>
</dbReference>
<dbReference type="AlphaFoldDB" id="A0A0K0FFS9"/>
<reference evidence="2" key="2">
    <citation type="submission" date="2015-08" db="UniProtKB">
        <authorList>
            <consortium name="WormBaseParasite"/>
        </authorList>
    </citation>
    <scope>IDENTIFICATION</scope>
</reference>
<evidence type="ECO:0000313" key="1">
    <source>
        <dbReference type="Proteomes" id="UP000035680"/>
    </source>
</evidence>
<accession>A0A0K0FFS9</accession>